<gene>
    <name evidence="1" type="ORF">METZ01_LOCUS374433</name>
</gene>
<protein>
    <submittedName>
        <fullName evidence="1">Uncharacterized protein</fullName>
    </submittedName>
</protein>
<accession>A0A382THI6</accession>
<dbReference type="AlphaFoldDB" id="A0A382THI6"/>
<organism evidence="1">
    <name type="scientific">marine metagenome</name>
    <dbReference type="NCBI Taxonomy" id="408172"/>
    <lineage>
        <taxon>unclassified sequences</taxon>
        <taxon>metagenomes</taxon>
        <taxon>ecological metagenomes</taxon>
    </lineage>
</organism>
<name>A0A382THI6_9ZZZZ</name>
<reference evidence="1" key="1">
    <citation type="submission" date="2018-05" db="EMBL/GenBank/DDBJ databases">
        <authorList>
            <person name="Lanie J.A."/>
            <person name="Ng W.-L."/>
            <person name="Kazmierczak K.M."/>
            <person name="Andrzejewski T.M."/>
            <person name="Davidsen T.M."/>
            <person name="Wayne K.J."/>
            <person name="Tettelin H."/>
            <person name="Glass J.I."/>
            <person name="Rusch D."/>
            <person name="Podicherti R."/>
            <person name="Tsui H.-C.T."/>
            <person name="Winkler M.E."/>
        </authorList>
    </citation>
    <scope>NUCLEOTIDE SEQUENCE</scope>
</reference>
<proteinExistence type="predicted"/>
<evidence type="ECO:0000313" key="1">
    <source>
        <dbReference type="EMBL" id="SVD21579.1"/>
    </source>
</evidence>
<sequence length="65" mass="7315">MKAFAYTLPRVPARQSVVAPCWDVVSAEEKANLPVDRMENSLLFLNDEPDLRAFWLVPVKAGLVE</sequence>
<dbReference type="EMBL" id="UINC01136677">
    <property type="protein sequence ID" value="SVD21579.1"/>
    <property type="molecule type" value="Genomic_DNA"/>
</dbReference>